<dbReference type="InterPro" id="IPR050766">
    <property type="entry name" value="Bact_Lucif_Oxidored"/>
</dbReference>
<evidence type="ECO:0000256" key="1">
    <source>
        <dbReference type="ARBA" id="ARBA00023002"/>
    </source>
</evidence>
<dbReference type="Proteomes" id="UP000269998">
    <property type="component" value="Chromosome"/>
</dbReference>
<dbReference type="RefSeq" id="WP_158017334.1">
    <property type="nucleotide sequence ID" value="NZ_CBCSKE010000002.1"/>
</dbReference>
<dbReference type="Pfam" id="PF00296">
    <property type="entry name" value="Bac_luciferase"/>
    <property type="match status" value="1"/>
</dbReference>
<reference evidence="5" key="1">
    <citation type="submission" date="2018-02" db="EMBL/GenBank/DDBJ databases">
        <authorList>
            <person name="Seth-Smith MB H."/>
            <person name="Seth-Smith H."/>
        </authorList>
    </citation>
    <scope>NUCLEOTIDE SEQUENCE [LARGE SCALE GENOMIC DNA]</scope>
</reference>
<evidence type="ECO:0000256" key="2">
    <source>
        <dbReference type="ARBA" id="ARBA00023033"/>
    </source>
</evidence>
<feature type="domain" description="Luciferase-like" evidence="3">
    <location>
        <begin position="16"/>
        <end position="245"/>
    </location>
</feature>
<dbReference type="GO" id="GO:0047646">
    <property type="term" value="F:alkanal monooxygenase (FMN-linked) activity"/>
    <property type="evidence" value="ECO:0007669"/>
    <property type="project" value="UniProtKB-EC"/>
</dbReference>
<gene>
    <name evidence="4" type="primary">luxA_4</name>
    <name evidence="4" type="ORF">MB901379_03041</name>
</gene>
<keyword evidence="2 4" id="KW-0503">Monooxygenase</keyword>
<dbReference type="PANTHER" id="PTHR30137:SF8">
    <property type="entry name" value="BLR5498 PROTEIN"/>
    <property type="match status" value="1"/>
</dbReference>
<dbReference type="InterPro" id="IPR011251">
    <property type="entry name" value="Luciferase-like_dom"/>
</dbReference>
<dbReference type="SUPFAM" id="SSF51679">
    <property type="entry name" value="Bacterial luciferase-like"/>
    <property type="match status" value="1"/>
</dbReference>
<protein>
    <submittedName>
        <fullName evidence="4">Alkanal monooxygenase alpha chain</fullName>
        <ecNumber evidence="4">1.14.14.3</ecNumber>
    </submittedName>
</protein>
<evidence type="ECO:0000313" key="5">
    <source>
        <dbReference type="Proteomes" id="UP000269998"/>
    </source>
</evidence>
<dbReference type="KEGG" id="mbai:MB901379_03041"/>
<evidence type="ECO:0000313" key="4">
    <source>
        <dbReference type="EMBL" id="VDM89464.1"/>
    </source>
</evidence>
<keyword evidence="5" id="KW-1185">Reference proteome</keyword>
<organism evidence="4 5">
    <name type="scientific">Mycobacterium basiliense</name>
    <dbReference type="NCBI Taxonomy" id="2094119"/>
    <lineage>
        <taxon>Bacteria</taxon>
        <taxon>Bacillati</taxon>
        <taxon>Actinomycetota</taxon>
        <taxon>Actinomycetes</taxon>
        <taxon>Mycobacteriales</taxon>
        <taxon>Mycobacteriaceae</taxon>
        <taxon>Mycobacterium</taxon>
    </lineage>
</organism>
<sequence>MRNIETTVSFDMRAPEWGAATSELYRAAIEMAAFADRIGVDTISVMEHHGSDDGYLPQPFTLAGGMAAVTKRARLLIGAVVLPLHDPVLVAEQIAVTDLMSNGRLKVTFGAGYVASEFAMFGKSLSDRAKLMDSGIDTILRALRGEKFQTDGRPVYVRPLPLQKPEDIILVGGGVKASAGRAARFGVGFLPMLPGLVEVYLEECRKRGREPGLYFQPMLTPMTIHLCEDPDRGWAAIERHAIHVITEYANWAAQEGDASNSPFKALTDPATLRQVGLFAAWTPDDLLAKVPEMEDRSAFVLQPLMGGLPPEEGWKSLELLEQTMPKLKAAIAALD</sequence>
<dbReference type="InterPro" id="IPR036661">
    <property type="entry name" value="Luciferase-like_sf"/>
</dbReference>
<dbReference type="PANTHER" id="PTHR30137">
    <property type="entry name" value="LUCIFERASE-LIKE MONOOXYGENASE"/>
    <property type="match status" value="1"/>
</dbReference>
<dbReference type="Gene3D" id="3.20.20.30">
    <property type="entry name" value="Luciferase-like domain"/>
    <property type="match status" value="1"/>
</dbReference>
<evidence type="ECO:0000259" key="3">
    <source>
        <dbReference type="Pfam" id="PF00296"/>
    </source>
</evidence>
<accession>A0A3S4BGS9</accession>
<keyword evidence="1 4" id="KW-0560">Oxidoreductase</keyword>
<proteinExistence type="predicted"/>
<dbReference type="AlphaFoldDB" id="A0A3S4BGS9"/>
<dbReference type="EC" id="1.14.14.3" evidence="4"/>
<dbReference type="GO" id="GO:0005829">
    <property type="term" value="C:cytosol"/>
    <property type="evidence" value="ECO:0007669"/>
    <property type="project" value="TreeGrafter"/>
</dbReference>
<dbReference type="OrthoDB" id="3209103at2"/>
<name>A0A3S4BGS9_9MYCO</name>
<dbReference type="EMBL" id="LR130759">
    <property type="protein sequence ID" value="VDM89464.1"/>
    <property type="molecule type" value="Genomic_DNA"/>
</dbReference>